<dbReference type="PANTHER" id="PTHR42756">
    <property type="entry name" value="TRANSCRIPTIONAL REGULATOR, MARR"/>
    <property type="match status" value="1"/>
</dbReference>
<name>A0A917E1Z0_9BACL</name>
<dbReference type="PROSITE" id="PS50995">
    <property type="entry name" value="HTH_MARR_2"/>
    <property type="match status" value="1"/>
</dbReference>
<dbReference type="Gene3D" id="1.10.10.10">
    <property type="entry name" value="Winged helix-like DNA-binding domain superfamily/Winged helix DNA-binding domain"/>
    <property type="match status" value="1"/>
</dbReference>
<evidence type="ECO:0000313" key="5">
    <source>
        <dbReference type="EMBL" id="GGD90978.1"/>
    </source>
</evidence>
<keyword evidence="1" id="KW-0805">Transcription regulation</keyword>
<dbReference type="Pfam" id="PF01047">
    <property type="entry name" value="MarR"/>
    <property type="match status" value="1"/>
</dbReference>
<keyword evidence="6" id="KW-1185">Reference proteome</keyword>
<dbReference type="GO" id="GO:0003700">
    <property type="term" value="F:DNA-binding transcription factor activity"/>
    <property type="evidence" value="ECO:0007669"/>
    <property type="project" value="InterPro"/>
</dbReference>
<dbReference type="InterPro" id="IPR036390">
    <property type="entry name" value="WH_DNA-bd_sf"/>
</dbReference>
<evidence type="ECO:0000256" key="2">
    <source>
        <dbReference type="ARBA" id="ARBA00023125"/>
    </source>
</evidence>
<evidence type="ECO:0000259" key="4">
    <source>
        <dbReference type="PROSITE" id="PS50995"/>
    </source>
</evidence>
<proteinExistence type="predicted"/>
<gene>
    <name evidence="5" type="ORF">GCM10010911_57100</name>
</gene>
<evidence type="ECO:0000256" key="3">
    <source>
        <dbReference type="ARBA" id="ARBA00023163"/>
    </source>
</evidence>
<keyword evidence="3" id="KW-0804">Transcription</keyword>
<dbReference type="InterPro" id="IPR036388">
    <property type="entry name" value="WH-like_DNA-bd_sf"/>
</dbReference>
<evidence type="ECO:0000313" key="6">
    <source>
        <dbReference type="Proteomes" id="UP000612456"/>
    </source>
</evidence>
<dbReference type="PANTHER" id="PTHR42756:SF1">
    <property type="entry name" value="TRANSCRIPTIONAL REPRESSOR OF EMRAB OPERON"/>
    <property type="match status" value="1"/>
</dbReference>
<comment type="caution">
    <text evidence="5">The sequence shown here is derived from an EMBL/GenBank/DDBJ whole genome shotgun (WGS) entry which is preliminary data.</text>
</comment>
<keyword evidence="2" id="KW-0238">DNA-binding</keyword>
<evidence type="ECO:0000256" key="1">
    <source>
        <dbReference type="ARBA" id="ARBA00023015"/>
    </source>
</evidence>
<dbReference type="Proteomes" id="UP000612456">
    <property type="component" value="Unassembled WGS sequence"/>
</dbReference>
<dbReference type="GO" id="GO:0003677">
    <property type="term" value="F:DNA binding"/>
    <property type="evidence" value="ECO:0007669"/>
    <property type="project" value="UniProtKB-KW"/>
</dbReference>
<dbReference type="InterPro" id="IPR000835">
    <property type="entry name" value="HTH_MarR-typ"/>
</dbReference>
<dbReference type="SUPFAM" id="SSF46785">
    <property type="entry name" value="Winged helix' DNA-binding domain"/>
    <property type="match status" value="1"/>
</dbReference>
<feature type="domain" description="HTH marR-type" evidence="4">
    <location>
        <begin position="1"/>
        <end position="139"/>
    </location>
</feature>
<dbReference type="EMBL" id="BMHP01000005">
    <property type="protein sequence ID" value="GGD90978.1"/>
    <property type="molecule type" value="Genomic_DNA"/>
</dbReference>
<reference evidence="5" key="1">
    <citation type="journal article" date="2014" name="Int. J. Syst. Evol. Microbiol.">
        <title>Complete genome sequence of Corynebacterium casei LMG S-19264T (=DSM 44701T), isolated from a smear-ripened cheese.</title>
        <authorList>
            <consortium name="US DOE Joint Genome Institute (JGI-PGF)"/>
            <person name="Walter F."/>
            <person name="Albersmeier A."/>
            <person name="Kalinowski J."/>
            <person name="Ruckert C."/>
        </authorList>
    </citation>
    <scope>NUCLEOTIDE SEQUENCE</scope>
    <source>
        <strain evidence="5">CGMCC 1.15178</strain>
    </source>
</reference>
<reference evidence="5" key="2">
    <citation type="submission" date="2020-09" db="EMBL/GenBank/DDBJ databases">
        <authorList>
            <person name="Sun Q."/>
            <person name="Zhou Y."/>
        </authorList>
    </citation>
    <scope>NUCLEOTIDE SEQUENCE</scope>
    <source>
        <strain evidence="5">CGMCC 1.15178</strain>
    </source>
</reference>
<dbReference type="AlphaFoldDB" id="A0A917E1Z0"/>
<organism evidence="5 6">
    <name type="scientific">Paenibacillus nasutitermitis</name>
    <dbReference type="NCBI Taxonomy" id="1652958"/>
    <lineage>
        <taxon>Bacteria</taxon>
        <taxon>Bacillati</taxon>
        <taxon>Bacillota</taxon>
        <taxon>Bacilli</taxon>
        <taxon>Bacillales</taxon>
        <taxon>Paenibacillaceae</taxon>
        <taxon>Paenibacillus</taxon>
    </lineage>
</organism>
<protein>
    <recommendedName>
        <fullName evidence="4">HTH marR-type domain-containing protein</fullName>
    </recommendedName>
</protein>
<dbReference type="SMART" id="SM00347">
    <property type="entry name" value="HTH_MARR"/>
    <property type="match status" value="1"/>
</dbReference>
<dbReference type="RefSeq" id="WP_188997443.1">
    <property type="nucleotide sequence ID" value="NZ_BMHP01000005.1"/>
</dbReference>
<sequence length="141" mass="16439">MNRNERLQSYMEKSIQHRKMWEAEWNRLNRMDLSILQTHLLSLLNKQGPLQSKDLVRQMSVTSGGVTMICDKLLSRGLIRRIRSDEQDRRAVYLEITDLGREETKTIDAVWEQVLANSFTTLTDAEIAMLEQIYSKLTANP</sequence>
<accession>A0A917E1Z0</accession>